<evidence type="ECO:0000256" key="6">
    <source>
        <dbReference type="SAM" id="Phobius"/>
    </source>
</evidence>
<dbReference type="Pfam" id="PF00512">
    <property type="entry name" value="HisKA"/>
    <property type="match status" value="1"/>
</dbReference>
<feature type="transmembrane region" description="Helical" evidence="6">
    <location>
        <begin position="259"/>
        <end position="277"/>
    </location>
</feature>
<keyword evidence="4" id="KW-0808">Transferase</keyword>
<dbReference type="InterPro" id="IPR036097">
    <property type="entry name" value="HisK_dim/P_sf"/>
</dbReference>
<proteinExistence type="predicted"/>
<dbReference type="SMART" id="SM00388">
    <property type="entry name" value="HisKA"/>
    <property type="match status" value="1"/>
</dbReference>
<evidence type="ECO:0000256" key="3">
    <source>
        <dbReference type="ARBA" id="ARBA00022553"/>
    </source>
</evidence>
<dbReference type="GO" id="GO:0009927">
    <property type="term" value="F:histidine phosphotransfer kinase activity"/>
    <property type="evidence" value="ECO:0007669"/>
    <property type="project" value="TreeGrafter"/>
</dbReference>
<dbReference type="GO" id="GO:0000155">
    <property type="term" value="F:phosphorelay sensor kinase activity"/>
    <property type="evidence" value="ECO:0007669"/>
    <property type="project" value="InterPro"/>
</dbReference>
<keyword evidence="3" id="KW-0597">Phosphoprotein</keyword>
<keyword evidence="6" id="KW-0812">Transmembrane</keyword>
<dbReference type="InterPro" id="IPR004358">
    <property type="entry name" value="Sig_transdc_His_kin-like_C"/>
</dbReference>
<feature type="domain" description="Histidine kinase" evidence="7">
    <location>
        <begin position="303"/>
        <end position="521"/>
    </location>
</feature>
<feature type="transmembrane region" description="Helical" evidence="6">
    <location>
        <begin position="171"/>
        <end position="191"/>
    </location>
</feature>
<feature type="transmembrane region" description="Helical" evidence="6">
    <location>
        <begin position="99"/>
        <end position="119"/>
    </location>
</feature>
<keyword evidence="5 8" id="KW-0418">Kinase</keyword>
<accession>A0A0G1XM24</accession>
<dbReference type="InterPro" id="IPR003661">
    <property type="entry name" value="HisK_dim/P_dom"/>
</dbReference>
<evidence type="ECO:0000256" key="4">
    <source>
        <dbReference type="ARBA" id="ARBA00022679"/>
    </source>
</evidence>
<dbReference type="Gene3D" id="3.30.565.10">
    <property type="entry name" value="Histidine kinase-like ATPase, C-terminal domain"/>
    <property type="match status" value="1"/>
</dbReference>
<evidence type="ECO:0000259" key="7">
    <source>
        <dbReference type="PROSITE" id="PS50109"/>
    </source>
</evidence>
<dbReference type="GO" id="GO:0005886">
    <property type="term" value="C:plasma membrane"/>
    <property type="evidence" value="ECO:0007669"/>
    <property type="project" value="TreeGrafter"/>
</dbReference>
<keyword evidence="6" id="KW-1133">Transmembrane helix</keyword>
<feature type="transmembrane region" description="Helical" evidence="6">
    <location>
        <begin position="203"/>
        <end position="223"/>
    </location>
</feature>
<dbReference type="Pfam" id="PF02518">
    <property type="entry name" value="HATPase_c"/>
    <property type="match status" value="1"/>
</dbReference>
<dbReference type="CDD" id="cd00082">
    <property type="entry name" value="HisKA"/>
    <property type="match status" value="1"/>
</dbReference>
<evidence type="ECO:0000313" key="8">
    <source>
        <dbReference type="EMBL" id="KKW31956.1"/>
    </source>
</evidence>
<dbReference type="PRINTS" id="PR00344">
    <property type="entry name" value="BCTRLSENSOR"/>
</dbReference>
<dbReference type="SMART" id="SM00387">
    <property type="entry name" value="HATPase_c"/>
    <property type="match status" value="1"/>
</dbReference>
<dbReference type="FunFam" id="3.30.565.10:FF:000006">
    <property type="entry name" value="Sensor histidine kinase WalK"/>
    <property type="match status" value="1"/>
</dbReference>
<reference evidence="8 9" key="1">
    <citation type="journal article" date="2015" name="Nature">
        <title>rRNA introns, odd ribosomes, and small enigmatic genomes across a large radiation of phyla.</title>
        <authorList>
            <person name="Brown C.T."/>
            <person name="Hug L.A."/>
            <person name="Thomas B.C."/>
            <person name="Sharon I."/>
            <person name="Castelle C.J."/>
            <person name="Singh A."/>
            <person name="Wilkins M.J."/>
            <person name="Williams K.H."/>
            <person name="Banfield J.F."/>
        </authorList>
    </citation>
    <scope>NUCLEOTIDE SEQUENCE [LARGE SCALE GENOMIC DNA]</scope>
</reference>
<dbReference type="AlphaFoldDB" id="A0A0G1XM24"/>
<feature type="transmembrane region" description="Helical" evidence="6">
    <location>
        <begin position="6"/>
        <end position="23"/>
    </location>
</feature>
<feature type="transmembrane region" description="Helical" evidence="6">
    <location>
        <begin position="139"/>
        <end position="159"/>
    </location>
</feature>
<dbReference type="Proteomes" id="UP000034445">
    <property type="component" value="Unassembled WGS sequence"/>
</dbReference>
<dbReference type="InterPro" id="IPR005467">
    <property type="entry name" value="His_kinase_dom"/>
</dbReference>
<feature type="transmembrane region" description="Helical" evidence="6">
    <location>
        <begin position="35"/>
        <end position="56"/>
    </location>
</feature>
<dbReference type="EMBL" id="LCRF01000003">
    <property type="protein sequence ID" value="KKW31956.1"/>
    <property type="molecule type" value="Genomic_DNA"/>
</dbReference>
<evidence type="ECO:0000313" key="9">
    <source>
        <dbReference type="Proteomes" id="UP000034445"/>
    </source>
</evidence>
<comment type="catalytic activity">
    <reaction evidence="1">
        <text>ATP + protein L-histidine = ADP + protein N-phospho-L-histidine.</text>
        <dbReference type="EC" id="2.7.13.3"/>
    </reaction>
</comment>
<dbReference type="PROSITE" id="PS50109">
    <property type="entry name" value="HIS_KIN"/>
    <property type="match status" value="1"/>
</dbReference>
<dbReference type="Pfam" id="PF16927">
    <property type="entry name" value="HisKA_7TM"/>
    <property type="match status" value="1"/>
</dbReference>
<dbReference type="SUPFAM" id="SSF47384">
    <property type="entry name" value="Homodimeric domain of signal transducing histidine kinase"/>
    <property type="match status" value="1"/>
</dbReference>
<evidence type="ECO:0000256" key="2">
    <source>
        <dbReference type="ARBA" id="ARBA00012438"/>
    </source>
</evidence>
<organism evidence="8 9">
    <name type="scientific">Candidatus Kaiserbacteria bacterium GW2011_GWC2_52_8b</name>
    <dbReference type="NCBI Taxonomy" id="1618676"/>
    <lineage>
        <taxon>Bacteria</taxon>
        <taxon>Candidatus Kaiseribacteriota</taxon>
    </lineage>
</organism>
<dbReference type="InterPro" id="IPR036890">
    <property type="entry name" value="HATPase_C_sf"/>
</dbReference>
<dbReference type="Gene3D" id="1.10.287.130">
    <property type="match status" value="1"/>
</dbReference>
<dbReference type="InterPro" id="IPR003594">
    <property type="entry name" value="HATPase_dom"/>
</dbReference>
<dbReference type="PANTHER" id="PTHR43047:SF72">
    <property type="entry name" value="OSMOSENSING HISTIDINE PROTEIN KINASE SLN1"/>
    <property type="match status" value="1"/>
</dbReference>
<feature type="transmembrane region" description="Helical" evidence="6">
    <location>
        <begin position="232"/>
        <end position="253"/>
    </location>
</feature>
<comment type="caution">
    <text evidence="8">The sequence shown here is derived from an EMBL/GenBank/DDBJ whole genome shotgun (WGS) entry which is preliminary data.</text>
</comment>
<feature type="transmembrane region" description="Helical" evidence="6">
    <location>
        <begin position="68"/>
        <end position="87"/>
    </location>
</feature>
<dbReference type="SUPFAM" id="SSF55874">
    <property type="entry name" value="ATPase domain of HSP90 chaperone/DNA topoisomerase II/histidine kinase"/>
    <property type="match status" value="1"/>
</dbReference>
<dbReference type="EC" id="2.7.13.3" evidence="2"/>
<evidence type="ECO:0000256" key="5">
    <source>
        <dbReference type="ARBA" id="ARBA00022777"/>
    </source>
</evidence>
<dbReference type="PANTHER" id="PTHR43047">
    <property type="entry name" value="TWO-COMPONENT HISTIDINE PROTEIN KINASE"/>
    <property type="match status" value="1"/>
</dbReference>
<dbReference type="InterPro" id="IPR031621">
    <property type="entry name" value="HisKA_7TM"/>
</dbReference>
<keyword evidence="6" id="KW-0472">Membrane</keyword>
<sequence>MFGLPNILLSITALCNVGMTLFIRSRNRENKINFYFSMFSICLALWAIILIMYAVIPDTSIAIYLMKGSYIAALCIGISFYFFSFLFPDKYEIPHFQQFLVYVPSVIFVLLIVSIPQFLTRGIVEHSWGRETILSWPEYIYFTLLFSYLFVGGLVRIWINYFKATGALKMQLLAIGGSVTVAGFLGMYFNLLLPSPFLQDFRYIWSGPLFTFFIAVTITYSIFRFKFFNPRAILAELLVYALLLFLFVRLVLTEAFNDQLIDGVLLGVVGIVGVLLLRSVRREVEQREQIEKLSEEKSEFMTFASHEIRNPITAMRGYASLITDGTTGAVPPKVMDAAQKILVLGDEVLALISQFLNKSKMELGQISYSVTDFDVGSVVSVVADGYRPHALQKGLELKKELDASENLHIKADQEKMKEVIGNIIDNSLKYTPSGSITVAAHRHGVHVRIVVSDTGVGIPAETLPHLFKKFSRADAQKVNILGTGVGLYLAKTFIDAMGGRIWAESEGKDKGSRFIIEFNAA</sequence>
<name>A0A0G1XM24_9BACT</name>
<gene>
    <name evidence="8" type="ORF">UY74_C0003G0029</name>
</gene>
<evidence type="ECO:0000256" key="1">
    <source>
        <dbReference type="ARBA" id="ARBA00000085"/>
    </source>
</evidence>
<protein>
    <recommendedName>
        <fullName evidence="2">histidine kinase</fullName>
        <ecNumber evidence="2">2.7.13.3</ecNumber>
    </recommendedName>
</protein>